<feature type="transmembrane region" description="Helical" evidence="6">
    <location>
        <begin position="20"/>
        <end position="41"/>
    </location>
</feature>
<keyword evidence="4 6" id="KW-1133">Transmembrane helix</keyword>
<feature type="transmembrane region" description="Helical" evidence="6">
    <location>
        <begin position="143"/>
        <end position="167"/>
    </location>
</feature>
<evidence type="ECO:0000313" key="8">
    <source>
        <dbReference type="Proteomes" id="UP000698800"/>
    </source>
</evidence>
<evidence type="ECO:0000256" key="4">
    <source>
        <dbReference type="ARBA" id="ARBA00022989"/>
    </source>
</evidence>
<dbReference type="GO" id="GO:0022857">
    <property type="term" value="F:transmembrane transporter activity"/>
    <property type="evidence" value="ECO:0007669"/>
    <property type="project" value="InterPro"/>
</dbReference>
<keyword evidence="2" id="KW-0813">Transport</keyword>
<evidence type="ECO:0000256" key="5">
    <source>
        <dbReference type="ARBA" id="ARBA00023136"/>
    </source>
</evidence>
<feature type="transmembrane region" description="Helical" evidence="6">
    <location>
        <begin position="118"/>
        <end position="137"/>
    </location>
</feature>
<comment type="caution">
    <text evidence="7">The sequence shown here is derived from an EMBL/GenBank/DDBJ whole genome shotgun (WGS) entry which is preliminary data.</text>
</comment>
<protein>
    <recommendedName>
        <fullName evidence="9">Amino acid permease</fullName>
    </recommendedName>
</protein>
<dbReference type="Pfam" id="PF13520">
    <property type="entry name" value="AA_permease_2"/>
    <property type="match status" value="1"/>
</dbReference>
<proteinExistence type="predicted"/>
<name>A0A9P8IF99_9PEZI</name>
<evidence type="ECO:0000256" key="3">
    <source>
        <dbReference type="ARBA" id="ARBA00022692"/>
    </source>
</evidence>
<dbReference type="InterPro" id="IPR002293">
    <property type="entry name" value="AA/rel_permease1"/>
</dbReference>
<organism evidence="7 8">
    <name type="scientific">Glutinoglossum americanum</name>
    <dbReference type="NCBI Taxonomy" id="1670608"/>
    <lineage>
        <taxon>Eukaryota</taxon>
        <taxon>Fungi</taxon>
        <taxon>Dikarya</taxon>
        <taxon>Ascomycota</taxon>
        <taxon>Pezizomycotina</taxon>
        <taxon>Geoglossomycetes</taxon>
        <taxon>Geoglossales</taxon>
        <taxon>Geoglossaceae</taxon>
        <taxon>Glutinoglossum</taxon>
    </lineage>
</organism>
<feature type="transmembrane region" description="Helical" evidence="6">
    <location>
        <begin position="68"/>
        <end position="87"/>
    </location>
</feature>
<dbReference type="OrthoDB" id="10054429at2759"/>
<keyword evidence="5 6" id="KW-0472">Membrane</keyword>
<evidence type="ECO:0000256" key="2">
    <source>
        <dbReference type="ARBA" id="ARBA00022448"/>
    </source>
</evidence>
<dbReference type="PANTHER" id="PTHR45649">
    <property type="entry name" value="AMINO-ACID PERMEASE BAT1"/>
    <property type="match status" value="1"/>
</dbReference>
<dbReference type="PANTHER" id="PTHR45649:SF10">
    <property type="entry name" value="AMINO ACID TRANSPORTER (EUROFUNG)"/>
    <property type="match status" value="1"/>
</dbReference>
<dbReference type="AlphaFoldDB" id="A0A9P8IF99"/>
<keyword evidence="8" id="KW-1185">Reference proteome</keyword>
<dbReference type="Gene3D" id="1.20.1740.10">
    <property type="entry name" value="Amino acid/polyamine transporter I"/>
    <property type="match status" value="1"/>
</dbReference>
<gene>
    <name evidence="7" type="ORF">FGG08_002364</name>
</gene>
<sequence>MSEETHDAAIRGPLAIRMAVLVSGSVGWMLTITFCFCLSNYEEILTSPTGMAAAQIFLNAGGRKGGTVMWFFVILIQFFTGCSAMLADTRMAYAFSRDDALPFSSFWSKINSYTQTPVNAVWLVVLFSICLNCIGIGSTETILSIFNITAPALDLSYIAVILAHIVYEGKVIFIEGPFTLGKWGRPINIIAIVWVCFISVVLFFPSTRPITPQNMGPKVCRSSHFEWCMK</sequence>
<dbReference type="Proteomes" id="UP000698800">
    <property type="component" value="Unassembled WGS sequence"/>
</dbReference>
<evidence type="ECO:0000313" key="7">
    <source>
        <dbReference type="EMBL" id="KAH0543301.1"/>
    </source>
</evidence>
<accession>A0A9P8IF99</accession>
<keyword evidence="3 6" id="KW-0812">Transmembrane</keyword>
<dbReference type="EMBL" id="JAGHQL010000035">
    <property type="protein sequence ID" value="KAH0543301.1"/>
    <property type="molecule type" value="Genomic_DNA"/>
</dbReference>
<comment type="subcellular location">
    <subcellularLocation>
        <location evidence="1">Membrane</location>
        <topology evidence="1">Multi-pass membrane protein</topology>
    </subcellularLocation>
</comment>
<dbReference type="GO" id="GO:0016020">
    <property type="term" value="C:membrane"/>
    <property type="evidence" value="ECO:0007669"/>
    <property type="project" value="UniProtKB-SubCell"/>
</dbReference>
<evidence type="ECO:0008006" key="9">
    <source>
        <dbReference type="Google" id="ProtNLM"/>
    </source>
</evidence>
<feature type="transmembrane region" description="Helical" evidence="6">
    <location>
        <begin position="187"/>
        <end position="205"/>
    </location>
</feature>
<evidence type="ECO:0000256" key="6">
    <source>
        <dbReference type="SAM" id="Phobius"/>
    </source>
</evidence>
<evidence type="ECO:0000256" key="1">
    <source>
        <dbReference type="ARBA" id="ARBA00004141"/>
    </source>
</evidence>
<reference evidence="7" key="1">
    <citation type="submission" date="2021-03" db="EMBL/GenBank/DDBJ databases">
        <title>Comparative genomics and phylogenomic investigation of the class Geoglossomycetes provide insights into ecological specialization and systematics.</title>
        <authorList>
            <person name="Melie T."/>
            <person name="Pirro S."/>
            <person name="Miller A.N."/>
            <person name="Quandt A."/>
        </authorList>
    </citation>
    <scope>NUCLEOTIDE SEQUENCE</scope>
    <source>
        <strain evidence="7">GBOQ0MN5Z8</strain>
    </source>
</reference>